<keyword evidence="2" id="KW-1185">Reference proteome</keyword>
<comment type="caution">
    <text evidence="1">The sequence shown here is derived from an EMBL/GenBank/DDBJ whole genome shotgun (WGS) entry which is preliminary data.</text>
</comment>
<name>A0A3M6VPF9_9STRA</name>
<organism evidence="1 2">
    <name type="scientific">Peronospora effusa</name>
    <dbReference type="NCBI Taxonomy" id="542832"/>
    <lineage>
        <taxon>Eukaryota</taxon>
        <taxon>Sar</taxon>
        <taxon>Stramenopiles</taxon>
        <taxon>Oomycota</taxon>
        <taxon>Peronosporomycetes</taxon>
        <taxon>Peronosporales</taxon>
        <taxon>Peronosporaceae</taxon>
        <taxon>Peronospora</taxon>
    </lineage>
</organism>
<protein>
    <submittedName>
        <fullName evidence="1">Uncharacterized protein</fullName>
    </submittedName>
</protein>
<dbReference type="Proteomes" id="UP000282087">
    <property type="component" value="Unassembled WGS sequence"/>
</dbReference>
<gene>
    <name evidence="1" type="ORF">DD238_004211</name>
</gene>
<evidence type="ECO:0000313" key="2">
    <source>
        <dbReference type="Proteomes" id="UP000282087"/>
    </source>
</evidence>
<reference evidence="1 2" key="1">
    <citation type="submission" date="2018-06" db="EMBL/GenBank/DDBJ databases">
        <title>Comparative genomics of downy mildews reveals potential adaptations to biotrophy.</title>
        <authorList>
            <person name="Fletcher K."/>
            <person name="Klosterman S.J."/>
            <person name="Derevnina L."/>
            <person name="Martin F."/>
            <person name="Koike S."/>
            <person name="Reyes Chin-Wo S."/>
            <person name="Mou B."/>
            <person name="Michelmore R."/>
        </authorList>
    </citation>
    <scope>NUCLEOTIDE SEQUENCE [LARGE SCALE GENOMIC DNA]</scope>
    <source>
        <strain evidence="1 2">R14</strain>
    </source>
</reference>
<proteinExistence type="predicted"/>
<dbReference type="EMBL" id="QLLG01000211">
    <property type="protein sequence ID" value="RMX66240.1"/>
    <property type="molecule type" value="Genomic_DNA"/>
</dbReference>
<evidence type="ECO:0000313" key="1">
    <source>
        <dbReference type="EMBL" id="RMX66240.1"/>
    </source>
</evidence>
<dbReference type="AlphaFoldDB" id="A0A3M6VPF9"/>
<sequence length="64" mass="7102">MVTLFCAIVDLGGKANNAENKNDLKDVDADKLQLFLVKMTDDVWQKDDDSAAQQLSEGETHPHN</sequence>
<accession>A0A3M6VPF9</accession>